<reference evidence="1" key="1">
    <citation type="submission" date="2023-10" db="EMBL/GenBank/DDBJ databases">
        <authorList>
            <person name="Chen Y."/>
            <person name="Shah S."/>
            <person name="Dougan E. K."/>
            <person name="Thang M."/>
            <person name="Chan C."/>
        </authorList>
    </citation>
    <scope>NUCLEOTIDE SEQUENCE [LARGE SCALE GENOMIC DNA]</scope>
</reference>
<feature type="non-terminal residue" evidence="1">
    <location>
        <position position="146"/>
    </location>
</feature>
<keyword evidence="2" id="KW-1185">Reference proteome</keyword>
<accession>A0ABN9RHY7</accession>
<organism evidence="1 2">
    <name type="scientific">Prorocentrum cordatum</name>
    <dbReference type="NCBI Taxonomy" id="2364126"/>
    <lineage>
        <taxon>Eukaryota</taxon>
        <taxon>Sar</taxon>
        <taxon>Alveolata</taxon>
        <taxon>Dinophyceae</taxon>
        <taxon>Prorocentrales</taxon>
        <taxon>Prorocentraceae</taxon>
        <taxon>Prorocentrum</taxon>
    </lineage>
</organism>
<comment type="caution">
    <text evidence="1">The sequence shown here is derived from an EMBL/GenBank/DDBJ whole genome shotgun (WGS) entry which is preliminary data.</text>
</comment>
<name>A0ABN9RHY7_9DINO</name>
<protein>
    <submittedName>
        <fullName evidence="1">Uncharacterized protein</fullName>
    </submittedName>
</protein>
<evidence type="ECO:0000313" key="1">
    <source>
        <dbReference type="EMBL" id="CAK0818440.1"/>
    </source>
</evidence>
<evidence type="ECO:0000313" key="2">
    <source>
        <dbReference type="Proteomes" id="UP001189429"/>
    </source>
</evidence>
<dbReference type="EMBL" id="CAUYUJ010006725">
    <property type="protein sequence ID" value="CAK0818440.1"/>
    <property type="molecule type" value="Genomic_DNA"/>
</dbReference>
<gene>
    <name evidence="1" type="ORF">PCOR1329_LOCUS20723</name>
</gene>
<dbReference type="Proteomes" id="UP001189429">
    <property type="component" value="Unassembled WGS sequence"/>
</dbReference>
<proteinExistence type="predicted"/>
<sequence>MSSAAFAPPPRGAEAAGGLAAVAAEGAAAALALTSAARSAAGSRVVSAGAPPAGPAGMELAMKRSRQLAAQLPPMEGSVVYKRGWTIDEALEQHQCLMRQHELQTSIGENHAAVRRAQAEFAQLSAMESAAELRRALAGMTSLSDE</sequence>